<keyword evidence="2" id="KW-0238">DNA-binding</keyword>
<protein>
    <submittedName>
        <fullName evidence="5">Transcriptional regulator, LuxR family</fullName>
    </submittedName>
</protein>
<dbReference type="Gene3D" id="1.10.10.10">
    <property type="entry name" value="Winged helix-like DNA-binding domain superfamily/Winged helix DNA-binding domain"/>
    <property type="match status" value="1"/>
</dbReference>
<dbReference type="SUPFAM" id="SSF46894">
    <property type="entry name" value="C-terminal effector domain of the bipartite response regulators"/>
    <property type="match status" value="1"/>
</dbReference>
<dbReference type="PANTHER" id="PTHR44688:SF16">
    <property type="entry name" value="DNA-BINDING TRANSCRIPTIONAL ACTIVATOR DEVR_DOSR"/>
    <property type="match status" value="1"/>
</dbReference>
<dbReference type="STRING" id="574349.SAMN05443545_11089"/>
<dbReference type="SMART" id="SM00421">
    <property type="entry name" value="HTH_LUXR"/>
    <property type="match status" value="1"/>
</dbReference>
<evidence type="ECO:0000256" key="2">
    <source>
        <dbReference type="ARBA" id="ARBA00023125"/>
    </source>
</evidence>
<dbReference type="InterPro" id="IPR000792">
    <property type="entry name" value="Tscrpt_reg_LuxR_C"/>
</dbReference>
<dbReference type="EMBL" id="FNNI01000010">
    <property type="protein sequence ID" value="SDY08109.1"/>
    <property type="molecule type" value="Genomic_DNA"/>
</dbReference>
<dbReference type="Proteomes" id="UP000198500">
    <property type="component" value="Unassembled WGS sequence"/>
</dbReference>
<feature type="domain" description="HTH luxR-type" evidence="4">
    <location>
        <begin position="223"/>
        <end position="285"/>
    </location>
</feature>
<accession>A0A1H3H0F1</accession>
<evidence type="ECO:0000256" key="3">
    <source>
        <dbReference type="ARBA" id="ARBA00023163"/>
    </source>
</evidence>
<keyword evidence="1" id="KW-0805">Transcription regulation</keyword>
<dbReference type="Pfam" id="PF00196">
    <property type="entry name" value="GerE"/>
    <property type="match status" value="1"/>
</dbReference>
<dbReference type="GO" id="GO:0003677">
    <property type="term" value="F:DNA binding"/>
    <property type="evidence" value="ECO:0007669"/>
    <property type="project" value="UniProtKB-KW"/>
</dbReference>
<dbReference type="PANTHER" id="PTHR44688">
    <property type="entry name" value="DNA-BINDING TRANSCRIPTIONAL ACTIVATOR DEVR_DOSR"/>
    <property type="match status" value="1"/>
</dbReference>
<dbReference type="InterPro" id="IPR016032">
    <property type="entry name" value="Sig_transdc_resp-reg_C-effctor"/>
</dbReference>
<evidence type="ECO:0000256" key="1">
    <source>
        <dbReference type="ARBA" id="ARBA00023015"/>
    </source>
</evidence>
<dbReference type="PRINTS" id="PR00038">
    <property type="entry name" value="HTHLUXR"/>
</dbReference>
<keyword evidence="6" id="KW-1185">Reference proteome</keyword>
<name>A0A1H3H0F1_9GAMM</name>
<keyword evidence="3" id="KW-0804">Transcription</keyword>
<sequence>MGYSTPKCSAVNPFAYDMEGVPQKGGVMSSLETLAWHRGFGQAVDKLDSPSFWLGVVRLLRTSLTFHTWMAVVFSRTQPPVLLGVSGEEEGSDERLLQDYRHGLYLLDPFYIAIGEGERDGLYRLDDVAPDCFTDTEYYRRYFQRNVVSDEVQFNVSLDADRTLCLSLGSQARYNADAIGFMALVQPWLLPLMRQRMHFESDIDQAEVQRTYTTISRRPFPLDDDTLTEREREVSQLMLSGCSTKGIARRLDISIETVRSHKKHLYHKLGVSTQSELFALFWTRQGKGETWGV</sequence>
<dbReference type="PROSITE" id="PS50043">
    <property type="entry name" value="HTH_LUXR_2"/>
    <property type="match status" value="1"/>
</dbReference>
<evidence type="ECO:0000313" key="6">
    <source>
        <dbReference type="Proteomes" id="UP000198500"/>
    </source>
</evidence>
<evidence type="ECO:0000259" key="4">
    <source>
        <dbReference type="PROSITE" id="PS50043"/>
    </source>
</evidence>
<dbReference type="PROSITE" id="PS00622">
    <property type="entry name" value="HTH_LUXR_1"/>
    <property type="match status" value="1"/>
</dbReference>
<evidence type="ECO:0000313" key="5">
    <source>
        <dbReference type="EMBL" id="SDY08109.1"/>
    </source>
</evidence>
<dbReference type="CDD" id="cd06170">
    <property type="entry name" value="LuxR_C_like"/>
    <property type="match status" value="1"/>
</dbReference>
<dbReference type="InterPro" id="IPR036388">
    <property type="entry name" value="WH-like_DNA-bd_sf"/>
</dbReference>
<dbReference type="GO" id="GO:0006355">
    <property type="term" value="P:regulation of DNA-templated transcription"/>
    <property type="evidence" value="ECO:0007669"/>
    <property type="project" value="InterPro"/>
</dbReference>
<dbReference type="AlphaFoldDB" id="A0A1H3H0F1"/>
<gene>
    <name evidence="5" type="ORF">SAMN05443545_11089</name>
</gene>
<organism evidence="5 6">
    <name type="scientific">Aidingimonas halophila</name>
    <dbReference type="NCBI Taxonomy" id="574349"/>
    <lineage>
        <taxon>Bacteria</taxon>
        <taxon>Pseudomonadati</taxon>
        <taxon>Pseudomonadota</taxon>
        <taxon>Gammaproteobacteria</taxon>
        <taxon>Oceanospirillales</taxon>
        <taxon>Halomonadaceae</taxon>
        <taxon>Aidingimonas</taxon>
    </lineage>
</organism>
<reference evidence="5 6" key="1">
    <citation type="submission" date="2016-10" db="EMBL/GenBank/DDBJ databases">
        <authorList>
            <person name="de Groot N.N."/>
        </authorList>
    </citation>
    <scope>NUCLEOTIDE SEQUENCE [LARGE SCALE GENOMIC DNA]</scope>
    <source>
        <strain evidence="5 6">DSM 19219</strain>
    </source>
</reference>
<proteinExistence type="predicted"/>